<reference evidence="2 3" key="1">
    <citation type="submission" date="2018-02" db="EMBL/GenBank/DDBJ databases">
        <title>Genome sequence of Desulfovibrio carbinolicus DSM 3852.</title>
        <authorList>
            <person name="Wilbanks E."/>
            <person name="Skennerton C.T."/>
            <person name="Orphan V.J."/>
        </authorList>
    </citation>
    <scope>NUCLEOTIDE SEQUENCE [LARGE SCALE GENOMIC DNA]</scope>
    <source>
        <strain evidence="2 3">DSM 3852</strain>
    </source>
</reference>
<keyword evidence="2" id="KW-0378">Hydrolase</keyword>
<dbReference type="SUPFAM" id="SSF109604">
    <property type="entry name" value="HD-domain/PDEase-like"/>
    <property type="match status" value="1"/>
</dbReference>
<feature type="domain" description="HDOD" evidence="1">
    <location>
        <begin position="147"/>
        <end position="342"/>
    </location>
</feature>
<evidence type="ECO:0000313" key="3">
    <source>
        <dbReference type="Proteomes" id="UP000293296"/>
    </source>
</evidence>
<dbReference type="AlphaFoldDB" id="A0A4P6I4X0"/>
<evidence type="ECO:0000259" key="1">
    <source>
        <dbReference type="PROSITE" id="PS51833"/>
    </source>
</evidence>
<dbReference type="PANTHER" id="PTHR33525">
    <property type="match status" value="1"/>
</dbReference>
<gene>
    <name evidence="2" type="ORF">C3Y92_18185</name>
</gene>
<dbReference type="EMBL" id="CP026538">
    <property type="protein sequence ID" value="QAZ69059.1"/>
    <property type="molecule type" value="Genomic_DNA"/>
</dbReference>
<dbReference type="InterPro" id="IPR013976">
    <property type="entry name" value="HDOD"/>
</dbReference>
<protein>
    <submittedName>
        <fullName evidence="2">Phosphohydrolase</fullName>
    </submittedName>
</protein>
<organism evidence="2 3">
    <name type="scientific">Solidesulfovibrio carbinolicus</name>
    <dbReference type="NCBI Taxonomy" id="296842"/>
    <lineage>
        <taxon>Bacteria</taxon>
        <taxon>Pseudomonadati</taxon>
        <taxon>Thermodesulfobacteriota</taxon>
        <taxon>Desulfovibrionia</taxon>
        <taxon>Desulfovibrionales</taxon>
        <taxon>Desulfovibrionaceae</taxon>
        <taxon>Solidesulfovibrio</taxon>
    </lineage>
</organism>
<dbReference type="PROSITE" id="PS51833">
    <property type="entry name" value="HDOD"/>
    <property type="match status" value="1"/>
</dbReference>
<dbReference type="InterPro" id="IPR003607">
    <property type="entry name" value="HD/PDEase_dom"/>
</dbReference>
<dbReference type="InterPro" id="IPR052340">
    <property type="entry name" value="RNase_Y/CdgJ"/>
</dbReference>
<dbReference type="SMART" id="SM00471">
    <property type="entry name" value="HDc"/>
    <property type="match status" value="1"/>
</dbReference>
<accession>A0A4P6I4X0</accession>
<dbReference type="OrthoDB" id="9803649at2"/>
<proteinExistence type="predicted"/>
<dbReference type="KEGG" id="dcb:C3Y92_18185"/>
<sequence length="416" mass="44285">MAWLPVDALESGMTLASDLKGPDGNMLLPKGIVLTESHIASLRRRGVVQADVGSGQDEAMASAANLDPALIEASAQYVVRRFAANDVEHPAVAAVYEAAVLRQARELAAGAPLLPDIFPSPRAESMTDMFFREEGSVKDIVTSEVKLASFPDIYFKIRQILDAPTSSPSQVADVVSKDTSLSAKLLKLVNSPFYGLPQRIDSISRAVMVIGGQEISTLVLGISAMNAFKDIPPELINMRTFWEHSVAVGVYARLLGAAAGQGGAERLFVAGILHDIGRLVLFKKMPHAAVEAIYYAKANGLPLYAAEEEVMGFSHPLVGGLLLRAWKFPDALVSCVACHHKPASCAGNVEPAILHVADFMAVGMGISPPASFVAPILDAPAWERLGVAPERLGELAKAGLAQVEEIVSAFFPVRKS</sequence>
<dbReference type="Pfam" id="PF08668">
    <property type="entry name" value="HDOD"/>
    <property type="match status" value="1"/>
</dbReference>
<dbReference type="Proteomes" id="UP000293296">
    <property type="component" value="Chromosome"/>
</dbReference>
<evidence type="ECO:0000313" key="2">
    <source>
        <dbReference type="EMBL" id="QAZ69059.1"/>
    </source>
</evidence>
<dbReference type="Gene3D" id="1.10.3210.10">
    <property type="entry name" value="Hypothetical protein af1432"/>
    <property type="match status" value="1"/>
</dbReference>
<dbReference type="RefSeq" id="WP_129355089.1">
    <property type="nucleotide sequence ID" value="NZ_CP026538.1"/>
</dbReference>
<dbReference type="CDD" id="cd00077">
    <property type="entry name" value="HDc"/>
    <property type="match status" value="1"/>
</dbReference>
<dbReference type="PANTHER" id="PTHR33525:SF3">
    <property type="entry name" value="RIBONUCLEASE Y"/>
    <property type="match status" value="1"/>
</dbReference>
<keyword evidence="3" id="KW-1185">Reference proteome</keyword>
<name>A0A4P6I4X0_9BACT</name>
<dbReference type="GO" id="GO:0016787">
    <property type="term" value="F:hydrolase activity"/>
    <property type="evidence" value="ECO:0007669"/>
    <property type="project" value="UniProtKB-KW"/>
</dbReference>